<dbReference type="InterPro" id="IPR046149">
    <property type="entry name" value="DUF6151"/>
</dbReference>
<reference evidence="1 2" key="1">
    <citation type="submission" date="2018-07" db="EMBL/GenBank/DDBJ databases">
        <title>Erythrobacter nanhaiensis sp. nov., a novel member of the genus Erythrobacter isolated from the South China Sea.</title>
        <authorList>
            <person name="Chen X."/>
            <person name="Liu J."/>
        </authorList>
    </citation>
    <scope>NUCLEOTIDE SEQUENCE [LARGE SCALE GENOMIC DNA]</scope>
    <source>
        <strain evidence="1 2">S-5</strain>
    </source>
</reference>
<organism evidence="1 2">
    <name type="scientific">Alteriqipengyuania lutimaris</name>
    <dbReference type="NCBI Taxonomy" id="1538146"/>
    <lineage>
        <taxon>Bacteria</taxon>
        <taxon>Pseudomonadati</taxon>
        <taxon>Pseudomonadota</taxon>
        <taxon>Alphaproteobacteria</taxon>
        <taxon>Sphingomonadales</taxon>
        <taxon>Erythrobacteraceae</taxon>
        <taxon>Alteriqipengyuania</taxon>
    </lineage>
</organism>
<dbReference type="Gene3D" id="3.90.1590.10">
    <property type="entry name" value="glutathione-dependent formaldehyde- activating enzyme (gfa)"/>
    <property type="match status" value="1"/>
</dbReference>
<evidence type="ECO:0000313" key="1">
    <source>
        <dbReference type="EMBL" id="RDS75746.1"/>
    </source>
</evidence>
<dbReference type="InterPro" id="IPR011057">
    <property type="entry name" value="Mss4-like_sf"/>
</dbReference>
<name>A0A395LG12_9SPHN</name>
<proteinExistence type="predicted"/>
<dbReference type="Pfam" id="PF19648">
    <property type="entry name" value="DUF6151"/>
    <property type="match status" value="1"/>
</dbReference>
<comment type="caution">
    <text evidence="1">The sequence shown here is derived from an EMBL/GenBank/DDBJ whole genome shotgun (WGS) entry which is preliminary data.</text>
</comment>
<evidence type="ECO:0000313" key="2">
    <source>
        <dbReference type="Proteomes" id="UP000254101"/>
    </source>
</evidence>
<dbReference type="EMBL" id="QRBB01000002">
    <property type="protein sequence ID" value="RDS75746.1"/>
    <property type="molecule type" value="Genomic_DNA"/>
</dbReference>
<keyword evidence="2" id="KW-1185">Reference proteome</keyword>
<accession>A0A395LG12</accession>
<sequence>MARDLPFSCRCGAVRGTIGKAGPRHGDYVVCHCTDCQNFANRFDAAQRVMDGDAGTLLYQSRCARMRIERGLGELRCLHLTEKPTLRWYAQCCDTPMFNTFRNGKIPYVTTLVGNSEAELRGRLLGEPIGHLFVEDDPNDLGPVHRMPMSKLMRRFFIRMVKDILSGDRRRSPLFDSRTLEPICAPAKPTKDTIAHVG</sequence>
<dbReference type="RefSeq" id="WP_115493014.1">
    <property type="nucleotide sequence ID" value="NZ_JACHWW010000002.1"/>
</dbReference>
<dbReference type="OrthoDB" id="7268727at2"/>
<dbReference type="Proteomes" id="UP000254101">
    <property type="component" value="Unassembled WGS sequence"/>
</dbReference>
<evidence type="ECO:0008006" key="3">
    <source>
        <dbReference type="Google" id="ProtNLM"/>
    </source>
</evidence>
<dbReference type="AlphaFoldDB" id="A0A395LG12"/>
<protein>
    <recommendedName>
        <fullName evidence="3">CENP-V/GFA domain-containing protein</fullName>
    </recommendedName>
</protein>
<dbReference type="SUPFAM" id="SSF51316">
    <property type="entry name" value="Mss4-like"/>
    <property type="match status" value="1"/>
</dbReference>
<gene>
    <name evidence="1" type="ORF">DL238_13670</name>
</gene>